<accession>A0A2M6W029</accession>
<dbReference type="AlphaFoldDB" id="A0A2M6W029"/>
<proteinExistence type="inferred from homology"/>
<evidence type="ECO:0000313" key="7">
    <source>
        <dbReference type="EMBL" id="PIT86146.1"/>
    </source>
</evidence>
<dbReference type="Pfam" id="PF01594">
    <property type="entry name" value="AI-2E_transport"/>
    <property type="match status" value="1"/>
</dbReference>
<feature type="transmembrane region" description="Helical" evidence="6">
    <location>
        <begin position="12"/>
        <end position="33"/>
    </location>
</feature>
<dbReference type="InterPro" id="IPR002549">
    <property type="entry name" value="AI-2E-like"/>
</dbReference>
<feature type="transmembrane region" description="Helical" evidence="6">
    <location>
        <begin position="239"/>
        <end position="262"/>
    </location>
</feature>
<evidence type="ECO:0000256" key="2">
    <source>
        <dbReference type="ARBA" id="ARBA00009773"/>
    </source>
</evidence>
<evidence type="ECO:0008006" key="9">
    <source>
        <dbReference type="Google" id="ProtNLM"/>
    </source>
</evidence>
<keyword evidence="4 6" id="KW-1133">Transmembrane helix</keyword>
<dbReference type="EMBL" id="PFBZ01000202">
    <property type="protein sequence ID" value="PIT86146.1"/>
    <property type="molecule type" value="Genomic_DNA"/>
</dbReference>
<feature type="transmembrane region" description="Helical" evidence="6">
    <location>
        <begin position="69"/>
        <end position="91"/>
    </location>
</feature>
<feature type="transmembrane region" description="Helical" evidence="6">
    <location>
        <begin position="159"/>
        <end position="177"/>
    </location>
</feature>
<reference evidence="8" key="1">
    <citation type="submission" date="2017-09" db="EMBL/GenBank/DDBJ databases">
        <title>Depth-based differentiation of microbial function through sediment-hosted aquifers and enrichment of novel symbionts in the deep terrestrial subsurface.</title>
        <authorList>
            <person name="Probst A.J."/>
            <person name="Ladd B."/>
            <person name="Jarett J.K."/>
            <person name="Geller-Mcgrath D.E."/>
            <person name="Sieber C.M.K."/>
            <person name="Emerson J.B."/>
            <person name="Anantharaman K."/>
            <person name="Thomas B.C."/>
            <person name="Malmstrom R."/>
            <person name="Stieglmeier M."/>
            <person name="Klingl A."/>
            <person name="Woyke T."/>
            <person name="Ryan C.M."/>
            <person name="Banfield J.F."/>
        </authorList>
    </citation>
    <scope>NUCLEOTIDE SEQUENCE [LARGE SCALE GENOMIC DNA]</scope>
</reference>
<feature type="transmembrane region" description="Helical" evidence="6">
    <location>
        <begin position="311"/>
        <end position="344"/>
    </location>
</feature>
<dbReference type="PANTHER" id="PTHR21716">
    <property type="entry name" value="TRANSMEMBRANE PROTEIN"/>
    <property type="match status" value="1"/>
</dbReference>
<comment type="caution">
    <text evidence="7">The sequence shown here is derived from an EMBL/GenBank/DDBJ whole genome shotgun (WGS) entry which is preliminary data.</text>
</comment>
<dbReference type="PANTHER" id="PTHR21716:SF4">
    <property type="entry name" value="TRANSMEMBRANE PROTEIN 245"/>
    <property type="match status" value="1"/>
</dbReference>
<comment type="subcellular location">
    <subcellularLocation>
        <location evidence="1">Membrane</location>
        <topology evidence="1">Multi-pass membrane protein</topology>
    </subcellularLocation>
</comment>
<keyword evidence="3 6" id="KW-0812">Transmembrane</keyword>
<evidence type="ECO:0000256" key="3">
    <source>
        <dbReference type="ARBA" id="ARBA00022692"/>
    </source>
</evidence>
<evidence type="ECO:0000256" key="1">
    <source>
        <dbReference type="ARBA" id="ARBA00004141"/>
    </source>
</evidence>
<keyword evidence="5 6" id="KW-0472">Membrane</keyword>
<sequence>MYCMTNKVNFGTMRSAFFFGLIGILGVAMLYIIGPFIYPIFWAAIVAIMFHPLYRWIDKYVKFSGVSSVITVLLVIVIIFLPLTFVSVLLVHESAGLVEKIGQGDFFGTVENVTLQLEGTRFAPLLENVRTEWAKYASSAAQAISVFIFKNIKAITQNSIQFVFLSFIMLYTLYYFLKDGKQLLTRLMHLSPLGDSYEKMLYQRFTSTARATLKGTLIIGGIQGIAGGLLFYFTGVEGAFVWGVIMTILSIIPAVGSFLVWFPAGIIMIAVGNVGAGITILLVGAIIISNIDNVLRPPLVGKDTQMHPLFILFSTLGGIILFGVSGFIIGPVLMALFLSIISIYDHYYKTELDRN</sequence>
<comment type="similarity">
    <text evidence="2">Belongs to the autoinducer-2 exporter (AI-2E) (TC 2.A.86) family.</text>
</comment>
<gene>
    <name evidence="7" type="ORF">COU33_04770</name>
</gene>
<feature type="transmembrane region" description="Helical" evidence="6">
    <location>
        <begin position="211"/>
        <end position="233"/>
    </location>
</feature>
<evidence type="ECO:0000313" key="8">
    <source>
        <dbReference type="Proteomes" id="UP000229362"/>
    </source>
</evidence>
<evidence type="ECO:0000256" key="5">
    <source>
        <dbReference type="ARBA" id="ARBA00023136"/>
    </source>
</evidence>
<feature type="transmembrane region" description="Helical" evidence="6">
    <location>
        <begin position="269"/>
        <end position="291"/>
    </location>
</feature>
<protein>
    <recommendedName>
        <fullName evidence="9">AI-2E family transporter</fullName>
    </recommendedName>
</protein>
<name>A0A2M6W029_9BACT</name>
<evidence type="ECO:0000256" key="4">
    <source>
        <dbReference type="ARBA" id="ARBA00022989"/>
    </source>
</evidence>
<organism evidence="7 8">
    <name type="scientific">Candidatus Magasanikbacteria bacterium CG10_big_fil_rev_8_21_14_0_10_43_6</name>
    <dbReference type="NCBI Taxonomy" id="1974650"/>
    <lineage>
        <taxon>Bacteria</taxon>
        <taxon>Candidatus Magasanikiibacteriota</taxon>
    </lineage>
</organism>
<dbReference type="GO" id="GO:0016020">
    <property type="term" value="C:membrane"/>
    <property type="evidence" value="ECO:0007669"/>
    <property type="project" value="UniProtKB-SubCell"/>
</dbReference>
<dbReference type="Proteomes" id="UP000229362">
    <property type="component" value="Unassembled WGS sequence"/>
</dbReference>
<evidence type="ECO:0000256" key="6">
    <source>
        <dbReference type="SAM" id="Phobius"/>
    </source>
</evidence>